<dbReference type="Proteomes" id="UP000176037">
    <property type="component" value="Unassembled WGS sequence"/>
</dbReference>
<dbReference type="Gene3D" id="3.20.20.370">
    <property type="entry name" value="Glycoside hydrolase/deacetylase"/>
    <property type="match status" value="1"/>
</dbReference>
<dbReference type="InterPro" id="IPR011330">
    <property type="entry name" value="Glyco_hydro/deAcase_b/a-brl"/>
</dbReference>
<evidence type="ECO:0000313" key="2">
    <source>
        <dbReference type="Proteomes" id="UP000176037"/>
    </source>
</evidence>
<dbReference type="GO" id="GO:0005975">
    <property type="term" value="P:carbohydrate metabolic process"/>
    <property type="evidence" value="ECO:0007669"/>
    <property type="project" value="InterPro"/>
</dbReference>
<reference evidence="1 2" key="1">
    <citation type="submission" date="2016-09" db="EMBL/GenBank/DDBJ databases">
        <title>Alteromonas lipolytica, a new species isolated from sea water.</title>
        <authorList>
            <person name="Wu Y.-H."/>
            <person name="Cheng H."/>
            <person name="Xu X.-W."/>
        </authorList>
    </citation>
    <scope>NUCLEOTIDE SEQUENCE [LARGE SCALE GENOMIC DNA]</scope>
    <source>
        <strain evidence="1 2">JW12</strain>
    </source>
</reference>
<accession>A0A1E8FCE7</accession>
<dbReference type="Pfam" id="PF04748">
    <property type="entry name" value="Polysacc_deac_2"/>
    <property type="match status" value="1"/>
</dbReference>
<dbReference type="PANTHER" id="PTHR30105">
    <property type="entry name" value="UNCHARACTERIZED YIBQ-RELATED"/>
    <property type="match status" value="1"/>
</dbReference>
<name>A0A1E8FCE7_9ALTE</name>
<comment type="caution">
    <text evidence="1">The sequence shown here is derived from an EMBL/GenBank/DDBJ whole genome shotgun (WGS) entry which is preliminary data.</text>
</comment>
<dbReference type="AlphaFoldDB" id="A0A1E8FCE7"/>
<dbReference type="EMBL" id="MJIC01000015">
    <property type="protein sequence ID" value="OFI33602.1"/>
    <property type="molecule type" value="Genomic_DNA"/>
</dbReference>
<dbReference type="InterPro" id="IPR006837">
    <property type="entry name" value="Divergent_DAC"/>
</dbReference>
<evidence type="ECO:0000313" key="1">
    <source>
        <dbReference type="EMBL" id="OFI33602.1"/>
    </source>
</evidence>
<dbReference type="PANTHER" id="PTHR30105:SF2">
    <property type="entry name" value="DIVERGENT POLYSACCHARIDE DEACETYLASE SUPERFAMILY"/>
    <property type="match status" value="1"/>
</dbReference>
<evidence type="ECO:0008006" key="3">
    <source>
        <dbReference type="Google" id="ProtNLM"/>
    </source>
</evidence>
<gene>
    <name evidence="1" type="ORF">BFC17_03085</name>
</gene>
<keyword evidence="2" id="KW-1185">Reference proteome</keyword>
<organism evidence="1 2">
    <name type="scientific">Alteromonas lipolytica</name>
    <dbReference type="NCBI Taxonomy" id="1856405"/>
    <lineage>
        <taxon>Bacteria</taxon>
        <taxon>Pseudomonadati</taxon>
        <taxon>Pseudomonadota</taxon>
        <taxon>Gammaproteobacteria</taxon>
        <taxon>Alteromonadales</taxon>
        <taxon>Alteromonadaceae</taxon>
        <taxon>Alteromonas/Salinimonas group</taxon>
        <taxon>Alteromonas</taxon>
    </lineage>
</organism>
<protein>
    <recommendedName>
        <fullName evidence="3">Divergent polysaccharide deacetylase</fullName>
    </recommendedName>
</protein>
<dbReference type="SUPFAM" id="SSF88713">
    <property type="entry name" value="Glycoside hydrolase/deacetylase"/>
    <property type="match status" value="1"/>
</dbReference>
<proteinExistence type="predicted"/>
<dbReference type="CDD" id="cd10936">
    <property type="entry name" value="CE4_DAC2"/>
    <property type="match status" value="1"/>
</dbReference>
<dbReference type="STRING" id="1856405.BFC17_03085"/>
<sequence>MASLPVTAANQSTTPDDAAEIYLIIDDMGYRPTDDLAFALPTEVTFSILPHTPQGQQFAERAHAQARDVMLHLPMEAQSHKALGPGAITSSMYQDEISHTIDAALQSVPYAIGVNNHMGSQLTASGDAMQTVMNALQETGLFFVDSRTTRHTVAQQIARQYHIPNARRHVFLDHVLTDEFMNTQWQRLLSLAAKHKKVIAIAHPHPETIAFLQQKLANLPANNIALKAMSAYFEPVKVPVQRYATTAQQAIAAPN</sequence>